<comment type="subcellular location">
    <subcellularLocation>
        <location evidence="1">Host cell</location>
    </subcellularLocation>
    <subcellularLocation>
        <location evidence="2">Secreted</location>
    </subcellularLocation>
</comment>
<reference evidence="6" key="1">
    <citation type="submission" date="2017-03" db="EMBL/GenBank/DDBJ databases">
        <title>Phytopthora megakarya and P. palmivora, two closely related causual agents of cacao black pod achieved similar genome size and gene model numbers by different mechanisms.</title>
        <authorList>
            <person name="Ali S."/>
            <person name="Shao J."/>
            <person name="Larry D.J."/>
            <person name="Kronmiller B."/>
            <person name="Shen D."/>
            <person name="Strem M.D."/>
            <person name="Melnick R.L."/>
            <person name="Guiltinan M.J."/>
            <person name="Tyler B.M."/>
            <person name="Meinhardt L.W."/>
            <person name="Bailey B.A."/>
        </authorList>
    </citation>
    <scope>NUCLEOTIDE SEQUENCE [LARGE SCALE GENOMIC DNA]</scope>
    <source>
        <strain evidence="6">zdho120</strain>
    </source>
</reference>
<dbReference type="Proteomes" id="UP000198211">
    <property type="component" value="Unassembled WGS sequence"/>
</dbReference>
<comment type="caution">
    <text evidence="5">The sequence shown here is derived from an EMBL/GenBank/DDBJ whole genome shotgun (WGS) entry which is preliminary data.</text>
</comment>
<sequence length="131" mass="14536">MVKFFCAIVGAGSSFPVDIDENETVGDLKKAIKKKKKHNVLKDVDPDELQLFLAKKKTDEGEGKWPWLTKKDVEEGVNDTSNLKRLDVEMAPLSMVGLSETDVAFEVTLEHIKTRTTPVNVIVVVPVVVSK</sequence>
<evidence type="ECO:0000313" key="5">
    <source>
        <dbReference type="EMBL" id="OWY93143.1"/>
    </source>
</evidence>
<proteinExistence type="predicted"/>
<dbReference type="AlphaFoldDB" id="A0A225UJI5"/>
<dbReference type="Pfam" id="PF20147">
    <property type="entry name" value="Crinkler"/>
    <property type="match status" value="1"/>
</dbReference>
<dbReference type="SUPFAM" id="SSF54236">
    <property type="entry name" value="Ubiquitin-like"/>
    <property type="match status" value="1"/>
</dbReference>
<organism evidence="5 6">
    <name type="scientific">Phytophthora megakarya</name>
    <dbReference type="NCBI Taxonomy" id="4795"/>
    <lineage>
        <taxon>Eukaryota</taxon>
        <taxon>Sar</taxon>
        <taxon>Stramenopiles</taxon>
        <taxon>Oomycota</taxon>
        <taxon>Peronosporomycetes</taxon>
        <taxon>Peronosporales</taxon>
        <taxon>Peronosporaceae</taxon>
        <taxon>Phytophthora</taxon>
    </lineage>
</organism>
<dbReference type="GO" id="GO:0005576">
    <property type="term" value="C:extracellular region"/>
    <property type="evidence" value="ECO:0007669"/>
    <property type="project" value="UniProtKB-SubCell"/>
</dbReference>
<dbReference type="Gene3D" id="3.10.20.90">
    <property type="entry name" value="Phosphatidylinositol 3-kinase Catalytic Subunit, Chain A, domain 1"/>
    <property type="match status" value="1"/>
</dbReference>
<accession>A0A225UJI5</accession>
<dbReference type="OrthoDB" id="92405at2759"/>
<gene>
    <name evidence="5" type="ORF">PHMEG_00037569</name>
</gene>
<keyword evidence="6" id="KW-1185">Reference proteome</keyword>
<feature type="non-terminal residue" evidence="5">
    <location>
        <position position="131"/>
    </location>
</feature>
<dbReference type="InterPro" id="IPR045379">
    <property type="entry name" value="Crinkler_N"/>
</dbReference>
<evidence type="ECO:0000313" key="6">
    <source>
        <dbReference type="Proteomes" id="UP000198211"/>
    </source>
</evidence>
<feature type="domain" description="Crinkler effector protein N-terminal" evidence="4">
    <location>
        <begin position="2"/>
        <end position="87"/>
    </location>
</feature>
<keyword evidence="3" id="KW-0964">Secreted</keyword>
<evidence type="ECO:0000256" key="3">
    <source>
        <dbReference type="ARBA" id="ARBA00022525"/>
    </source>
</evidence>
<dbReference type="EMBL" id="NBNE01016632">
    <property type="protein sequence ID" value="OWY93143.1"/>
    <property type="molecule type" value="Genomic_DNA"/>
</dbReference>
<protein>
    <submittedName>
        <fullName evidence="5">Crinkler (CRN)</fullName>
    </submittedName>
</protein>
<dbReference type="GO" id="GO:0043657">
    <property type="term" value="C:host cell"/>
    <property type="evidence" value="ECO:0007669"/>
    <property type="project" value="UniProtKB-SubCell"/>
</dbReference>
<dbReference type="InterPro" id="IPR029071">
    <property type="entry name" value="Ubiquitin-like_domsf"/>
</dbReference>
<evidence type="ECO:0000256" key="1">
    <source>
        <dbReference type="ARBA" id="ARBA00004340"/>
    </source>
</evidence>
<evidence type="ECO:0000259" key="4">
    <source>
        <dbReference type="Pfam" id="PF20147"/>
    </source>
</evidence>
<evidence type="ECO:0000256" key="2">
    <source>
        <dbReference type="ARBA" id="ARBA00004613"/>
    </source>
</evidence>
<name>A0A225UJI5_9STRA</name>